<keyword evidence="2 5" id="KW-0862">Zinc</keyword>
<dbReference type="EMBL" id="BNAP01000003">
    <property type="protein sequence ID" value="GHG84369.1"/>
    <property type="molecule type" value="Genomic_DNA"/>
</dbReference>
<evidence type="ECO:0000256" key="5">
    <source>
        <dbReference type="RuleBase" id="RU361277"/>
    </source>
</evidence>
<protein>
    <recommendedName>
        <fullName evidence="6">Enoyl reductase (ER) domain-containing protein</fullName>
    </recommendedName>
</protein>
<dbReference type="PANTHER" id="PTHR43880:SF12">
    <property type="entry name" value="ALCOHOL DEHYDROGENASE CLASS-3"/>
    <property type="match status" value="1"/>
</dbReference>
<name>A0A8J3H656_9RHOB</name>
<evidence type="ECO:0000259" key="6">
    <source>
        <dbReference type="SMART" id="SM00829"/>
    </source>
</evidence>
<dbReference type="Proteomes" id="UP000611500">
    <property type="component" value="Unassembled WGS sequence"/>
</dbReference>
<keyword evidence="4" id="KW-0520">NAD</keyword>
<keyword evidence="3" id="KW-0560">Oxidoreductase</keyword>
<dbReference type="PANTHER" id="PTHR43880">
    <property type="entry name" value="ALCOHOL DEHYDROGENASE"/>
    <property type="match status" value="1"/>
</dbReference>
<dbReference type="RefSeq" id="WP_028092346.1">
    <property type="nucleotide sequence ID" value="NZ_BNAP01000003.1"/>
</dbReference>
<feature type="domain" description="Enoyl reductase (ER)" evidence="6">
    <location>
        <begin position="13"/>
        <end position="360"/>
    </location>
</feature>
<evidence type="ECO:0000313" key="8">
    <source>
        <dbReference type="Proteomes" id="UP000611500"/>
    </source>
</evidence>
<dbReference type="SUPFAM" id="SSF50129">
    <property type="entry name" value="GroES-like"/>
    <property type="match status" value="2"/>
</dbReference>
<keyword evidence="8" id="KW-1185">Reference proteome</keyword>
<evidence type="ECO:0000256" key="1">
    <source>
        <dbReference type="ARBA" id="ARBA00022723"/>
    </source>
</evidence>
<dbReference type="PROSITE" id="PS00059">
    <property type="entry name" value="ADH_ZINC"/>
    <property type="match status" value="1"/>
</dbReference>
<comment type="caution">
    <text evidence="7">The sequence shown here is derived from an EMBL/GenBank/DDBJ whole genome shotgun (WGS) entry which is preliminary data.</text>
</comment>
<evidence type="ECO:0000256" key="3">
    <source>
        <dbReference type="ARBA" id="ARBA00023002"/>
    </source>
</evidence>
<dbReference type="CDD" id="cd08279">
    <property type="entry name" value="Zn_ADH_class_III"/>
    <property type="match status" value="1"/>
</dbReference>
<dbReference type="GO" id="GO:0005829">
    <property type="term" value="C:cytosol"/>
    <property type="evidence" value="ECO:0007669"/>
    <property type="project" value="TreeGrafter"/>
</dbReference>
<sequence>MQTIKAAVCHEFGQPLVIEDIQIAPPGMGEVEVEIDAVAICHSDISYAEGGFGGALPAVYGHEAAGHVTALGEGVQGLAVGDPVCVTLIRACGHCISCGSGHPTTCETPYDGTKGPIQTTAGDALFQAMATGAFAEKVVVDHSQVVKIPEDMPMDVASVISCGVITGVGAATLAAEMRVGQDAVVIGAGGVGLNAIQGARIAGARRIVAVDMLDEKLEVAKEFGATDVVSATEAKPWNSVKKILGRGADVVLVTVGVAEVYSMAPRYLAAGGRVVMVGMPHGDKVATYSPLIMADAGQGLTGSKMGNVVIKRDIPWIIDLYKQGRLKLDELVSRRWSFDQINEAIADTRTGAARRNVIVLKK</sequence>
<dbReference type="InterPro" id="IPR013154">
    <property type="entry name" value="ADH-like_N"/>
</dbReference>
<keyword evidence="1 5" id="KW-0479">Metal-binding</keyword>
<evidence type="ECO:0000256" key="4">
    <source>
        <dbReference type="ARBA" id="ARBA00023027"/>
    </source>
</evidence>
<dbReference type="GO" id="GO:0046294">
    <property type="term" value="P:formaldehyde catabolic process"/>
    <property type="evidence" value="ECO:0007669"/>
    <property type="project" value="TreeGrafter"/>
</dbReference>
<evidence type="ECO:0000313" key="7">
    <source>
        <dbReference type="EMBL" id="GHG84369.1"/>
    </source>
</evidence>
<reference evidence="7" key="2">
    <citation type="submission" date="2020-09" db="EMBL/GenBank/DDBJ databases">
        <authorList>
            <person name="Sun Q."/>
            <person name="Zhou Y."/>
        </authorList>
    </citation>
    <scope>NUCLEOTIDE SEQUENCE</scope>
    <source>
        <strain evidence="7">CGMCC 1.7081</strain>
    </source>
</reference>
<dbReference type="GO" id="GO:0008270">
    <property type="term" value="F:zinc ion binding"/>
    <property type="evidence" value="ECO:0007669"/>
    <property type="project" value="InterPro"/>
</dbReference>
<accession>A0A8J3H656</accession>
<reference evidence="7" key="1">
    <citation type="journal article" date="2014" name="Int. J. Syst. Evol. Microbiol.">
        <title>Complete genome sequence of Corynebacterium casei LMG S-19264T (=DSM 44701T), isolated from a smear-ripened cheese.</title>
        <authorList>
            <consortium name="US DOE Joint Genome Institute (JGI-PGF)"/>
            <person name="Walter F."/>
            <person name="Albersmeier A."/>
            <person name="Kalinowski J."/>
            <person name="Ruckert C."/>
        </authorList>
    </citation>
    <scope>NUCLEOTIDE SEQUENCE</scope>
    <source>
        <strain evidence="7">CGMCC 1.7081</strain>
    </source>
</reference>
<proteinExistence type="inferred from homology"/>
<dbReference type="SUPFAM" id="SSF51735">
    <property type="entry name" value="NAD(P)-binding Rossmann-fold domains"/>
    <property type="match status" value="1"/>
</dbReference>
<dbReference type="SMART" id="SM00829">
    <property type="entry name" value="PKS_ER"/>
    <property type="match status" value="1"/>
</dbReference>
<dbReference type="Gene3D" id="3.90.180.10">
    <property type="entry name" value="Medium-chain alcohol dehydrogenases, catalytic domain"/>
    <property type="match status" value="1"/>
</dbReference>
<dbReference type="InterPro" id="IPR011032">
    <property type="entry name" value="GroES-like_sf"/>
</dbReference>
<dbReference type="Pfam" id="PF00107">
    <property type="entry name" value="ADH_zinc_N"/>
    <property type="match status" value="1"/>
</dbReference>
<gene>
    <name evidence="7" type="ORF">GCM10010961_10350</name>
</gene>
<evidence type="ECO:0000256" key="2">
    <source>
        <dbReference type="ARBA" id="ARBA00022833"/>
    </source>
</evidence>
<dbReference type="InterPro" id="IPR002328">
    <property type="entry name" value="ADH_Zn_CS"/>
</dbReference>
<dbReference type="InterPro" id="IPR020843">
    <property type="entry name" value="ER"/>
</dbReference>
<dbReference type="InterPro" id="IPR036291">
    <property type="entry name" value="NAD(P)-bd_dom_sf"/>
</dbReference>
<dbReference type="AlphaFoldDB" id="A0A8J3H656"/>
<comment type="cofactor">
    <cofactor evidence="5">
        <name>Zn(2+)</name>
        <dbReference type="ChEBI" id="CHEBI:29105"/>
    </cofactor>
</comment>
<dbReference type="Gene3D" id="3.40.50.720">
    <property type="entry name" value="NAD(P)-binding Rossmann-like Domain"/>
    <property type="match status" value="1"/>
</dbReference>
<organism evidence="7 8">
    <name type="scientific">Pseudodonghicola xiamenensis</name>
    <dbReference type="NCBI Taxonomy" id="337702"/>
    <lineage>
        <taxon>Bacteria</taxon>
        <taxon>Pseudomonadati</taxon>
        <taxon>Pseudomonadota</taxon>
        <taxon>Alphaproteobacteria</taxon>
        <taxon>Rhodobacterales</taxon>
        <taxon>Paracoccaceae</taxon>
        <taxon>Pseudodonghicola</taxon>
    </lineage>
</organism>
<comment type="similarity">
    <text evidence="5">Belongs to the zinc-containing alcohol dehydrogenase family.</text>
</comment>
<dbReference type="InterPro" id="IPR013149">
    <property type="entry name" value="ADH-like_C"/>
</dbReference>
<dbReference type="GO" id="GO:0051903">
    <property type="term" value="F:S-(hydroxymethyl)glutathione dehydrogenase [NAD(P)+] activity"/>
    <property type="evidence" value="ECO:0007669"/>
    <property type="project" value="TreeGrafter"/>
</dbReference>
<dbReference type="Pfam" id="PF08240">
    <property type="entry name" value="ADH_N"/>
    <property type="match status" value="1"/>
</dbReference>